<dbReference type="EMBL" id="MU267667">
    <property type="protein sequence ID" value="KAH7911804.1"/>
    <property type="molecule type" value="Genomic_DNA"/>
</dbReference>
<reference evidence="1" key="1">
    <citation type="journal article" date="2021" name="New Phytol.">
        <title>Evolutionary innovations through gain and loss of genes in the ectomycorrhizal Boletales.</title>
        <authorList>
            <person name="Wu G."/>
            <person name="Miyauchi S."/>
            <person name="Morin E."/>
            <person name="Kuo A."/>
            <person name="Drula E."/>
            <person name="Varga T."/>
            <person name="Kohler A."/>
            <person name="Feng B."/>
            <person name="Cao Y."/>
            <person name="Lipzen A."/>
            <person name="Daum C."/>
            <person name="Hundley H."/>
            <person name="Pangilinan J."/>
            <person name="Johnson J."/>
            <person name="Barry K."/>
            <person name="LaButti K."/>
            <person name="Ng V."/>
            <person name="Ahrendt S."/>
            <person name="Min B."/>
            <person name="Choi I.G."/>
            <person name="Park H."/>
            <person name="Plett J.M."/>
            <person name="Magnuson J."/>
            <person name="Spatafora J.W."/>
            <person name="Nagy L.G."/>
            <person name="Henrissat B."/>
            <person name="Grigoriev I.V."/>
            <person name="Yang Z.L."/>
            <person name="Xu J."/>
            <person name="Martin F.M."/>
        </authorList>
    </citation>
    <scope>NUCLEOTIDE SEQUENCE</scope>
    <source>
        <strain evidence="1">ATCC 28755</strain>
    </source>
</reference>
<evidence type="ECO:0000313" key="2">
    <source>
        <dbReference type="Proteomes" id="UP000790377"/>
    </source>
</evidence>
<organism evidence="1 2">
    <name type="scientific">Hygrophoropsis aurantiaca</name>
    <dbReference type="NCBI Taxonomy" id="72124"/>
    <lineage>
        <taxon>Eukaryota</taxon>
        <taxon>Fungi</taxon>
        <taxon>Dikarya</taxon>
        <taxon>Basidiomycota</taxon>
        <taxon>Agaricomycotina</taxon>
        <taxon>Agaricomycetes</taxon>
        <taxon>Agaricomycetidae</taxon>
        <taxon>Boletales</taxon>
        <taxon>Coniophorineae</taxon>
        <taxon>Hygrophoropsidaceae</taxon>
        <taxon>Hygrophoropsis</taxon>
    </lineage>
</organism>
<sequence>MCGRIALGASHAHVRASLHVNEWRDQDAFHPRHNIAPSTTVAVLDSPSSMRSMRWGIGHAINARADALTSTWARLSSHRVLVVAHGYYEWHKRDARPHFLKLPDSHPYPAGDLLLFAALYDPKDGGVVVVTTHAPKDIAWLHDRQPVVIDREEDAAAWLAPGPWSKRLQALLVPREGLTCYPVPPEVGKVSAQSPAFVLPVKMRKGGIEDMFARQSAKVGAAGVQGKAANVNGEEGSNARDVKAAKVKVEQGSKVSEVKVVKVEDGGVDRVKRKARAVKDEDKDVMHEHRDKAVKDEDADMCIKGESENGESEHSRVNTEHEQHHKIHGLHANKGDLHAPIAVDESPQTLGTRDNPWVLDSPTPALGSPTQALDSPTQTLGKRDRDPSDGPPPTHAPTTQAASNSTEPPATLAARPRPSSPSDATQTVADASQAVPDTTQTSPDTSQAIPDTSQAIPDTSQAVPDTSQAVPDTSQPAPDTSQTPADISANTPTDQPRPPAKKARVAGRT</sequence>
<name>A0ACB8AET5_9AGAM</name>
<comment type="caution">
    <text evidence="1">The sequence shown here is derived from an EMBL/GenBank/DDBJ whole genome shotgun (WGS) entry which is preliminary data.</text>
</comment>
<dbReference type="Proteomes" id="UP000790377">
    <property type="component" value="Unassembled WGS sequence"/>
</dbReference>
<accession>A0ACB8AET5</accession>
<protein>
    <submittedName>
        <fullName evidence="1">Uncharacterized protein</fullName>
    </submittedName>
</protein>
<keyword evidence="2" id="KW-1185">Reference proteome</keyword>
<evidence type="ECO:0000313" key="1">
    <source>
        <dbReference type="EMBL" id="KAH7911804.1"/>
    </source>
</evidence>
<gene>
    <name evidence="1" type="ORF">BJ138DRAFT_870645</name>
</gene>
<proteinExistence type="predicted"/>